<dbReference type="Gene3D" id="3.30.1330.100">
    <property type="entry name" value="CofE-like"/>
    <property type="match status" value="1"/>
</dbReference>
<dbReference type="PANTHER" id="PTHR47917">
    <property type="match status" value="1"/>
</dbReference>
<dbReference type="EMBL" id="MFJK01000001">
    <property type="protein sequence ID" value="OGG19878.1"/>
    <property type="molecule type" value="Genomic_DNA"/>
</dbReference>
<sequence length="241" mass="26630">MKADLADSKPNTGKKLSITIDGQKYNRYPIKTHIISPEDNIIDVVKRYALPHLKNTDTLIISERVVAITQGRMYLISDLKPSFWAKMLVKFVSRPSWGIGIGSPWTMEIAIREAGLWRILLAGAVSALTKPFGIRGLFYRIVGHGVNAIDGPTEYTLPPGNKAATLGPKDPDKVAQNLQSSIFNLQSIHVSVAIIDANDIGRRIEGASSDVDRTWACEVFRDNPLGQSRQQTPMAIVRKLL</sequence>
<dbReference type="Pfam" id="PF01996">
    <property type="entry name" value="F420_ligase"/>
    <property type="match status" value="1"/>
</dbReference>
<comment type="caution">
    <text evidence="2">The sequence shown here is derived from an EMBL/GenBank/DDBJ whole genome shotgun (WGS) entry which is preliminary data.</text>
</comment>
<accession>A0A1F6A549</accession>
<feature type="domain" description="Coenzyme F420:L-glutamate ligase-like" evidence="1">
    <location>
        <begin position="30"/>
        <end position="198"/>
    </location>
</feature>
<reference evidence="2 3" key="1">
    <citation type="journal article" date="2016" name="Nat. Commun.">
        <title>Thousands of microbial genomes shed light on interconnected biogeochemical processes in an aquifer system.</title>
        <authorList>
            <person name="Anantharaman K."/>
            <person name="Brown C.T."/>
            <person name="Hug L.A."/>
            <person name="Sharon I."/>
            <person name="Castelle C.J."/>
            <person name="Probst A.J."/>
            <person name="Thomas B.C."/>
            <person name="Singh A."/>
            <person name="Wilkins M.J."/>
            <person name="Karaoz U."/>
            <person name="Brodie E.L."/>
            <person name="Williams K.H."/>
            <person name="Hubbard S.S."/>
            <person name="Banfield J.F."/>
        </authorList>
    </citation>
    <scope>NUCLEOTIDE SEQUENCE [LARGE SCALE GENOMIC DNA]</scope>
</reference>
<gene>
    <name evidence="2" type="ORF">A2721_03195</name>
</gene>
<proteinExistence type="predicted"/>
<dbReference type="AlphaFoldDB" id="A0A1F6A549"/>
<dbReference type="SUPFAM" id="SSF144010">
    <property type="entry name" value="CofE-like"/>
    <property type="match status" value="1"/>
</dbReference>
<evidence type="ECO:0000313" key="3">
    <source>
        <dbReference type="Proteomes" id="UP000177871"/>
    </source>
</evidence>
<evidence type="ECO:0000259" key="1">
    <source>
        <dbReference type="Pfam" id="PF01996"/>
    </source>
</evidence>
<evidence type="ECO:0000313" key="2">
    <source>
        <dbReference type="EMBL" id="OGG19878.1"/>
    </source>
</evidence>
<dbReference type="InterPro" id="IPR002847">
    <property type="entry name" value="F420-0_gamma-glut_ligase-dom"/>
</dbReference>
<organism evidence="2 3">
    <name type="scientific">Candidatus Gottesmanbacteria bacterium RIFCSPHIGHO2_01_FULL_47_48</name>
    <dbReference type="NCBI Taxonomy" id="1798381"/>
    <lineage>
        <taxon>Bacteria</taxon>
        <taxon>Candidatus Gottesmaniibacteriota</taxon>
    </lineage>
</organism>
<dbReference type="PANTHER" id="PTHR47917:SF1">
    <property type="entry name" value="COENZYME F420:L-GLUTAMATE LIGASE"/>
    <property type="match status" value="1"/>
</dbReference>
<protein>
    <recommendedName>
        <fullName evidence="1">Coenzyme F420:L-glutamate ligase-like domain-containing protein</fullName>
    </recommendedName>
</protein>
<name>A0A1F6A549_9BACT</name>
<dbReference type="Proteomes" id="UP000177871">
    <property type="component" value="Unassembled WGS sequence"/>
</dbReference>
<dbReference type="STRING" id="1798381.A2721_03195"/>
<dbReference type="GO" id="GO:0052618">
    <property type="term" value="F:coenzyme F420-0:L-glutamate ligase activity"/>
    <property type="evidence" value="ECO:0007669"/>
    <property type="project" value="TreeGrafter"/>
</dbReference>